<evidence type="ECO:0000313" key="2">
    <source>
        <dbReference type="EnsemblMetazoa" id="CLYHEMP014905.1"/>
    </source>
</evidence>
<reference evidence="2" key="1">
    <citation type="submission" date="2021-01" db="UniProtKB">
        <authorList>
            <consortium name="EnsemblMetazoa"/>
        </authorList>
    </citation>
    <scope>IDENTIFICATION</scope>
</reference>
<organism evidence="2 3">
    <name type="scientific">Clytia hemisphaerica</name>
    <dbReference type="NCBI Taxonomy" id="252671"/>
    <lineage>
        <taxon>Eukaryota</taxon>
        <taxon>Metazoa</taxon>
        <taxon>Cnidaria</taxon>
        <taxon>Hydrozoa</taxon>
        <taxon>Hydroidolina</taxon>
        <taxon>Leptothecata</taxon>
        <taxon>Obeliida</taxon>
        <taxon>Clytiidae</taxon>
        <taxon>Clytia</taxon>
    </lineage>
</organism>
<dbReference type="PANTHER" id="PTHR33244">
    <property type="entry name" value="INTEGRASE CATALYTIC DOMAIN-CONTAINING PROTEIN-RELATED"/>
    <property type="match status" value="1"/>
</dbReference>
<keyword evidence="3" id="KW-1185">Reference proteome</keyword>
<dbReference type="Proteomes" id="UP000594262">
    <property type="component" value="Unplaced"/>
</dbReference>
<evidence type="ECO:0000313" key="3">
    <source>
        <dbReference type="Proteomes" id="UP000594262"/>
    </source>
</evidence>
<protein>
    <submittedName>
        <fullName evidence="2">Uncharacterized protein</fullName>
    </submittedName>
</protein>
<proteinExistence type="predicted"/>
<accession>A0A7M5WYD2</accession>
<dbReference type="EnsemblMetazoa" id="CLYHEMT014905.1">
    <property type="protein sequence ID" value="CLYHEMP014905.1"/>
    <property type="gene ID" value="CLYHEMG014905"/>
</dbReference>
<evidence type="ECO:0000256" key="1">
    <source>
        <dbReference type="SAM" id="MobiDB-lite"/>
    </source>
</evidence>
<feature type="region of interest" description="Disordered" evidence="1">
    <location>
        <begin position="159"/>
        <end position="232"/>
    </location>
</feature>
<dbReference type="OrthoDB" id="5984506at2759"/>
<sequence>VKAAKRILLDNLSPNGTIDNNKVSRAILQYRNTPLPDLKLSPAQILFHRQLRDHIPTHPSHYQLHSSWVIDARQREEAFSKRNHVISEKYNRHAKTLPSLSVGTAVVIQNRSKKHQRRWIRSGMIVETLPNRQYRVRTNGSGRVTLQNRRFLRPATFVSPTALPTPTNLPPASPLETTPPTIPHPTVPMPAQPQPAQPTQATVTRSSSNILRRLASHNAPGLLEQQPLAPRR</sequence>
<feature type="compositionally biased region" description="Pro residues" evidence="1">
    <location>
        <begin position="180"/>
        <end position="196"/>
    </location>
</feature>
<dbReference type="PANTHER" id="PTHR33244:SF3">
    <property type="entry name" value="PEPTIDASE A2 DOMAIN-CONTAINING PROTEIN"/>
    <property type="match status" value="1"/>
</dbReference>
<dbReference type="AlphaFoldDB" id="A0A7M5WYD2"/>
<name>A0A7M5WYD2_9CNID</name>